<name>A0ABD3N8H2_9STRA</name>
<feature type="transmembrane region" description="Helical" evidence="1">
    <location>
        <begin position="20"/>
        <end position="44"/>
    </location>
</feature>
<gene>
    <name evidence="2" type="ORF">ACHAWU_007755</name>
</gene>
<reference evidence="2 3" key="1">
    <citation type="submission" date="2024-10" db="EMBL/GenBank/DDBJ databases">
        <title>Updated reference genomes for cyclostephanoid diatoms.</title>
        <authorList>
            <person name="Roberts W.R."/>
            <person name="Alverson A.J."/>
        </authorList>
    </citation>
    <scope>NUCLEOTIDE SEQUENCE [LARGE SCALE GENOMIC DNA]</scope>
    <source>
        <strain evidence="2 3">AJA232-27</strain>
    </source>
</reference>
<sequence length="48" mass="5243">MPHWPLVELEQQAEEEGTGLSGPVVPVPLPLCCCFCTFVLRFAAEAAR</sequence>
<keyword evidence="1" id="KW-0472">Membrane</keyword>
<dbReference type="Proteomes" id="UP001530293">
    <property type="component" value="Unassembled WGS sequence"/>
</dbReference>
<comment type="caution">
    <text evidence="2">The sequence shown here is derived from an EMBL/GenBank/DDBJ whole genome shotgun (WGS) entry which is preliminary data.</text>
</comment>
<evidence type="ECO:0000313" key="2">
    <source>
        <dbReference type="EMBL" id="KAL3771638.1"/>
    </source>
</evidence>
<proteinExistence type="predicted"/>
<keyword evidence="3" id="KW-1185">Reference proteome</keyword>
<evidence type="ECO:0000313" key="3">
    <source>
        <dbReference type="Proteomes" id="UP001530293"/>
    </source>
</evidence>
<keyword evidence="1" id="KW-1133">Transmembrane helix</keyword>
<protein>
    <submittedName>
        <fullName evidence="2">Uncharacterized protein</fullName>
    </submittedName>
</protein>
<keyword evidence="1" id="KW-0812">Transmembrane</keyword>
<accession>A0ABD3N8H2</accession>
<organism evidence="2 3">
    <name type="scientific">Discostella pseudostelligera</name>
    <dbReference type="NCBI Taxonomy" id="259834"/>
    <lineage>
        <taxon>Eukaryota</taxon>
        <taxon>Sar</taxon>
        <taxon>Stramenopiles</taxon>
        <taxon>Ochrophyta</taxon>
        <taxon>Bacillariophyta</taxon>
        <taxon>Coscinodiscophyceae</taxon>
        <taxon>Thalassiosirophycidae</taxon>
        <taxon>Stephanodiscales</taxon>
        <taxon>Stephanodiscaceae</taxon>
        <taxon>Discostella</taxon>
    </lineage>
</organism>
<dbReference type="AlphaFoldDB" id="A0ABD3N8H2"/>
<evidence type="ECO:0000256" key="1">
    <source>
        <dbReference type="SAM" id="Phobius"/>
    </source>
</evidence>
<dbReference type="EMBL" id="JALLBG020000022">
    <property type="protein sequence ID" value="KAL3771638.1"/>
    <property type="molecule type" value="Genomic_DNA"/>
</dbReference>